<comment type="caution">
    <text evidence="2">The sequence shown here is derived from an EMBL/GenBank/DDBJ whole genome shotgun (WGS) entry which is preliminary data.</text>
</comment>
<evidence type="ECO:0000259" key="1">
    <source>
        <dbReference type="Pfam" id="PF01909"/>
    </source>
</evidence>
<dbReference type="RefSeq" id="WP_242846720.1">
    <property type="nucleotide sequence ID" value="NZ_LHUR01000007.1"/>
</dbReference>
<proteinExistence type="predicted"/>
<dbReference type="Pfam" id="PF01909">
    <property type="entry name" value="NTP_transf_2"/>
    <property type="match status" value="1"/>
</dbReference>
<keyword evidence="3" id="KW-1185">Reference proteome</keyword>
<organism evidence="2 3">
    <name type="scientific">Clostridium homopropionicum DSM 5847</name>
    <dbReference type="NCBI Taxonomy" id="1121318"/>
    <lineage>
        <taxon>Bacteria</taxon>
        <taxon>Bacillati</taxon>
        <taxon>Bacillota</taxon>
        <taxon>Clostridia</taxon>
        <taxon>Eubacteriales</taxon>
        <taxon>Clostridiaceae</taxon>
        <taxon>Clostridium</taxon>
    </lineage>
</organism>
<dbReference type="CDD" id="cd05403">
    <property type="entry name" value="NT_KNTase_like"/>
    <property type="match status" value="1"/>
</dbReference>
<dbReference type="InterPro" id="IPR043519">
    <property type="entry name" value="NT_sf"/>
</dbReference>
<sequence>MPLLEVGDRKYEQCSYNQLSPMHAINMELENIKKQIIEKYEPREIILFGSVAKGTFKANSDIDLCIIKDTNDKKRLLTEMYINIDSSVPFDLVLYTVEEWNKCIADKNCFAYIIKSTGVKLYG</sequence>
<keyword evidence="2" id="KW-0808">Transferase</keyword>
<dbReference type="Gene3D" id="3.30.460.10">
    <property type="entry name" value="Beta Polymerase, domain 2"/>
    <property type="match status" value="1"/>
</dbReference>
<dbReference type="EMBL" id="LHUR01000007">
    <property type="protein sequence ID" value="KOA21346.1"/>
    <property type="molecule type" value="Genomic_DNA"/>
</dbReference>
<dbReference type="Proteomes" id="UP000037043">
    <property type="component" value="Unassembled WGS sequence"/>
</dbReference>
<dbReference type="AlphaFoldDB" id="A0A0L6ZEE8"/>
<dbReference type="InterPro" id="IPR002934">
    <property type="entry name" value="Polymerase_NTP_transf_dom"/>
</dbReference>
<dbReference type="STRING" id="36844.SAMN04488501_1307"/>
<dbReference type="GO" id="GO:0016779">
    <property type="term" value="F:nucleotidyltransferase activity"/>
    <property type="evidence" value="ECO:0007669"/>
    <property type="project" value="InterPro"/>
</dbReference>
<dbReference type="PANTHER" id="PTHR43449">
    <property type="entry name" value="NUCLEOTIDYLTRANSFERASE"/>
    <property type="match status" value="1"/>
</dbReference>
<dbReference type="PANTHER" id="PTHR43449:SF3">
    <property type="entry name" value="POLYMERASE NUCLEOTIDYL TRANSFERASE DOMAIN-CONTAINING PROTEIN"/>
    <property type="match status" value="1"/>
</dbReference>
<protein>
    <submittedName>
        <fullName evidence="2">Nucleotidyltransferase domain protein</fullName>
    </submittedName>
</protein>
<name>A0A0L6ZEE8_9CLOT</name>
<reference evidence="3" key="1">
    <citation type="submission" date="2015-08" db="EMBL/GenBank/DDBJ databases">
        <title>Genome sequence of the strict anaerobe Clostridium homopropionicum LuHBu1 (DSM 5847T).</title>
        <authorList>
            <person name="Poehlein A."/>
            <person name="Beck M."/>
            <person name="Schiel-Bengelsdorf B."/>
            <person name="Bengelsdorf F.R."/>
            <person name="Daniel R."/>
            <person name="Duerre P."/>
        </authorList>
    </citation>
    <scope>NUCLEOTIDE SEQUENCE [LARGE SCALE GENOMIC DNA]</scope>
    <source>
        <strain evidence="3">DSM 5847</strain>
    </source>
</reference>
<dbReference type="PATRIC" id="fig|1121318.3.peg.229"/>
<dbReference type="SUPFAM" id="SSF81301">
    <property type="entry name" value="Nucleotidyltransferase"/>
    <property type="match status" value="1"/>
</dbReference>
<evidence type="ECO:0000313" key="2">
    <source>
        <dbReference type="EMBL" id="KOA21346.1"/>
    </source>
</evidence>
<gene>
    <name evidence="2" type="ORF">CLHOM_02310</name>
</gene>
<feature type="domain" description="Polymerase nucleotidyl transferase" evidence="1">
    <location>
        <begin position="29"/>
        <end position="110"/>
    </location>
</feature>
<evidence type="ECO:0000313" key="3">
    <source>
        <dbReference type="Proteomes" id="UP000037043"/>
    </source>
</evidence>
<accession>A0A0L6ZEE8</accession>